<keyword evidence="1" id="KW-0732">Signal</keyword>
<feature type="signal peptide" evidence="1">
    <location>
        <begin position="1"/>
        <end position="24"/>
    </location>
</feature>
<evidence type="ECO:0000313" key="2">
    <source>
        <dbReference type="EMBL" id="SCW83354.1"/>
    </source>
</evidence>
<organism evidence="2 3">
    <name type="scientific">Paenibacillus tianmuensis</name>
    <dbReference type="NCBI Taxonomy" id="624147"/>
    <lineage>
        <taxon>Bacteria</taxon>
        <taxon>Bacillati</taxon>
        <taxon>Bacillota</taxon>
        <taxon>Bacilli</taxon>
        <taxon>Bacillales</taxon>
        <taxon>Paenibacillaceae</taxon>
        <taxon>Paenibacillus</taxon>
    </lineage>
</organism>
<evidence type="ECO:0000256" key="1">
    <source>
        <dbReference type="SAM" id="SignalP"/>
    </source>
</evidence>
<sequence>MKKKLASAIVATALVCSFSTSVFANDVVIPPPSDKGGVITPMEVDKEWGSKLDDGRSTSVRSFRINDNYGHLKLRMVNYSQHSVTVTLEHTNSNFVYFSKTISGGGSLDWKNWDEGFSQGMASGSYVLTWSAGNNDVNGEYWGKAASQTKDF</sequence>
<dbReference type="RefSeq" id="WP_090676456.1">
    <property type="nucleotide sequence ID" value="NZ_FMTT01000061.1"/>
</dbReference>
<protein>
    <submittedName>
        <fullName evidence="2">Uncharacterized protein</fullName>
    </submittedName>
</protein>
<accession>A0A1G4TPP3</accession>
<reference evidence="3" key="1">
    <citation type="submission" date="2016-10" db="EMBL/GenBank/DDBJ databases">
        <authorList>
            <person name="Varghese N."/>
            <person name="Submissions S."/>
        </authorList>
    </citation>
    <scope>NUCLEOTIDE SEQUENCE [LARGE SCALE GENOMIC DNA]</scope>
    <source>
        <strain evidence="3">CGMCC 1.8946</strain>
    </source>
</reference>
<dbReference type="Proteomes" id="UP000198601">
    <property type="component" value="Unassembled WGS sequence"/>
</dbReference>
<dbReference type="OrthoDB" id="2663545at2"/>
<feature type="chain" id="PRO_5011631424" evidence="1">
    <location>
        <begin position="25"/>
        <end position="152"/>
    </location>
</feature>
<dbReference type="EMBL" id="FMTT01000061">
    <property type="protein sequence ID" value="SCW83354.1"/>
    <property type="molecule type" value="Genomic_DNA"/>
</dbReference>
<evidence type="ECO:0000313" key="3">
    <source>
        <dbReference type="Proteomes" id="UP000198601"/>
    </source>
</evidence>
<name>A0A1G4TPP3_9BACL</name>
<gene>
    <name evidence="2" type="ORF">SAMN04487970_106113</name>
</gene>
<dbReference type="AlphaFoldDB" id="A0A1G4TPP3"/>
<keyword evidence="3" id="KW-1185">Reference proteome</keyword>
<proteinExistence type="predicted"/>